<evidence type="ECO:0000313" key="1">
    <source>
        <dbReference type="EMBL" id="MBB6040799.1"/>
    </source>
</evidence>
<sequence length="179" mass="20355">MKNKTFALFPCFSISSIYTLDFEKLYQKGYRALLFDIDNTLVLHDEPAREETVALFHRMQAAGFKTAVLSNNGVERVEAFQDRVHADLVIPNAGKPKAKAYLQAVEQFGIAKEQALFFGDQLFTDILGGNRAEVPTVLVKPMGKEKYFHILLKRILEKPFLLAYQRKHALFQEEIAAMA</sequence>
<gene>
    <name evidence="1" type="ORF">HNQ46_000762</name>
</gene>
<comment type="caution">
    <text evidence="1">The sequence shown here is derived from an EMBL/GenBank/DDBJ whole genome shotgun (WGS) entry which is preliminary data.</text>
</comment>
<name>A0A7W9SER0_9FIRM</name>
<dbReference type="SUPFAM" id="SSF56784">
    <property type="entry name" value="HAD-like"/>
    <property type="match status" value="1"/>
</dbReference>
<dbReference type="PANTHER" id="PTHR19288">
    <property type="entry name" value="4-NITROPHENYLPHOSPHATASE-RELATED"/>
    <property type="match status" value="1"/>
</dbReference>
<dbReference type="InterPro" id="IPR006549">
    <property type="entry name" value="HAD-SF_hydro_IIIA"/>
</dbReference>
<dbReference type="RefSeq" id="WP_183683197.1">
    <property type="nucleotide sequence ID" value="NZ_JACHHH010000003.1"/>
</dbReference>
<dbReference type="Proteomes" id="UP000522163">
    <property type="component" value="Unassembled WGS sequence"/>
</dbReference>
<dbReference type="AlphaFoldDB" id="A0A7W9SER0"/>
<dbReference type="InterPro" id="IPR023214">
    <property type="entry name" value="HAD_sf"/>
</dbReference>
<proteinExistence type="predicted"/>
<evidence type="ECO:0000313" key="2">
    <source>
        <dbReference type="Proteomes" id="UP000522163"/>
    </source>
</evidence>
<protein>
    <recommendedName>
        <fullName evidence="3">YqeG family HAD IIIA-type phosphatase</fullName>
    </recommendedName>
</protein>
<dbReference type="NCBIfam" id="TIGR01662">
    <property type="entry name" value="HAD-SF-IIIA"/>
    <property type="match status" value="1"/>
</dbReference>
<dbReference type="InterPro" id="IPR036412">
    <property type="entry name" value="HAD-like_sf"/>
</dbReference>
<dbReference type="Gene3D" id="3.40.50.1000">
    <property type="entry name" value="HAD superfamily/HAD-like"/>
    <property type="match status" value="1"/>
</dbReference>
<dbReference type="NCBIfam" id="TIGR01668">
    <property type="entry name" value="YqeG_hyp_ppase"/>
    <property type="match status" value="1"/>
</dbReference>
<reference evidence="1 2" key="1">
    <citation type="submission" date="2020-08" db="EMBL/GenBank/DDBJ databases">
        <title>Genomic Encyclopedia of Type Strains, Phase IV (KMG-IV): sequencing the most valuable type-strain genomes for metagenomic binning, comparative biology and taxonomic classification.</title>
        <authorList>
            <person name="Goeker M."/>
        </authorList>
    </citation>
    <scope>NUCLEOTIDE SEQUENCE [LARGE SCALE GENOMIC DNA]</scope>
    <source>
        <strain evidence="1 2">DSM 17245</strain>
    </source>
</reference>
<dbReference type="GO" id="GO:0008962">
    <property type="term" value="F:phosphatidylglycerophosphatase activity"/>
    <property type="evidence" value="ECO:0007669"/>
    <property type="project" value="InterPro"/>
</dbReference>
<dbReference type="Pfam" id="PF00702">
    <property type="entry name" value="Hydrolase"/>
    <property type="match status" value="1"/>
</dbReference>
<accession>A0A7W9SER0</accession>
<dbReference type="InterPro" id="IPR010021">
    <property type="entry name" value="PGPP1/Gep4"/>
</dbReference>
<organism evidence="1 2">
    <name type="scientific">Oribacterium sinus</name>
    <dbReference type="NCBI Taxonomy" id="237576"/>
    <lineage>
        <taxon>Bacteria</taxon>
        <taxon>Bacillati</taxon>
        <taxon>Bacillota</taxon>
        <taxon>Clostridia</taxon>
        <taxon>Lachnospirales</taxon>
        <taxon>Lachnospiraceae</taxon>
        <taxon>Oribacterium</taxon>
    </lineage>
</organism>
<dbReference type="EMBL" id="JACHHH010000003">
    <property type="protein sequence ID" value="MBB6040799.1"/>
    <property type="molecule type" value="Genomic_DNA"/>
</dbReference>
<dbReference type="GeneID" id="85014323"/>
<dbReference type="PANTHER" id="PTHR19288:SF25">
    <property type="entry name" value="PHOSPHATIDYLGLYCEROPHOSPHATASE GEP4, MITOCHONDRIAL"/>
    <property type="match status" value="1"/>
</dbReference>
<dbReference type="GO" id="GO:0005737">
    <property type="term" value="C:cytoplasm"/>
    <property type="evidence" value="ECO:0007669"/>
    <property type="project" value="TreeGrafter"/>
</dbReference>
<evidence type="ECO:0008006" key="3">
    <source>
        <dbReference type="Google" id="ProtNLM"/>
    </source>
</evidence>